<comment type="similarity">
    <text evidence="7">Belongs to the LeuD family. LeuD type 2 subfamily.</text>
</comment>
<dbReference type="EC" id="4.2.1.33" evidence="7"/>
<evidence type="ECO:0000313" key="9">
    <source>
        <dbReference type="EMBL" id="VYT78847.1"/>
    </source>
</evidence>
<dbReference type="GO" id="GO:0003861">
    <property type="term" value="F:3-isopropylmalate dehydratase activity"/>
    <property type="evidence" value="ECO:0007669"/>
    <property type="project" value="UniProtKB-UniRule"/>
</dbReference>
<dbReference type="CDD" id="cd01577">
    <property type="entry name" value="IPMI_Swivel"/>
    <property type="match status" value="1"/>
</dbReference>
<dbReference type="AlphaFoldDB" id="A0A6N2ZLD3"/>
<evidence type="ECO:0000256" key="3">
    <source>
        <dbReference type="ARBA" id="ARBA00022430"/>
    </source>
</evidence>
<comment type="catalytic activity">
    <reaction evidence="1 7">
        <text>(2R,3S)-3-isopropylmalate = (2S)-2-isopropylmalate</text>
        <dbReference type="Rhea" id="RHEA:32287"/>
        <dbReference type="ChEBI" id="CHEBI:1178"/>
        <dbReference type="ChEBI" id="CHEBI:35121"/>
        <dbReference type="EC" id="4.2.1.33"/>
    </reaction>
</comment>
<sequence>MDKIIKGEVFTFGNNIDTDQIYPGRFVELTDLKDIVPHTMQGADPTFASTFKAGDIVVGGTNFGCGSSREHAAICLKGIGAGAVIAESFARIFYRNGINLGLPLVVCPGISKLDLNHKEISLDLEAGTLTADGKVVAQVEPFTPYVLSILEAGGIKNMIRAKLNA</sequence>
<evidence type="ECO:0000256" key="6">
    <source>
        <dbReference type="ARBA" id="ARBA00023304"/>
    </source>
</evidence>
<evidence type="ECO:0000256" key="7">
    <source>
        <dbReference type="HAMAP-Rule" id="MF_01032"/>
    </source>
</evidence>
<reference evidence="9" key="1">
    <citation type="submission" date="2019-11" db="EMBL/GenBank/DDBJ databases">
        <authorList>
            <person name="Feng L."/>
        </authorList>
    </citation>
    <scope>NUCLEOTIDE SEQUENCE</scope>
    <source>
        <strain evidence="9">VrattiLFYP33</strain>
    </source>
</reference>
<evidence type="ECO:0000256" key="5">
    <source>
        <dbReference type="ARBA" id="ARBA00023239"/>
    </source>
</evidence>
<protein>
    <recommendedName>
        <fullName evidence="7">3-isopropylmalate dehydratase small subunit</fullName>
        <ecNumber evidence="7">4.2.1.33</ecNumber>
    </recommendedName>
    <alternativeName>
        <fullName evidence="7">Alpha-IPM isomerase</fullName>
        <shortName evidence="7">IPMI</shortName>
    </alternativeName>
    <alternativeName>
        <fullName evidence="7">Isopropylmalate isomerase</fullName>
    </alternativeName>
</protein>
<keyword evidence="6 7" id="KW-0100">Branched-chain amino acid biosynthesis</keyword>
<keyword evidence="3 7" id="KW-0432">Leucine biosynthesis</keyword>
<dbReference type="UniPathway" id="UPA00048">
    <property type="reaction ID" value="UER00071"/>
</dbReference>
<dbReference type="HAMAP" id="MF_01032">
    <property type="entry name" value="LeuD_type2"/>
    <property type="match status" value="1"/>
</dbReference>
<dbReference type="InterPro" id="IPR033940">
    <property type="entry name" value="IPMI_Swivel"/>
</dbReference>
<evidence type="ECO:0000256" key="4">
    <source>
        <dbReference type="ARBA" id="ARBA00022605"/>
    </source>
</evidence>
<organism evidence="9">
    <name type="scientific">Veillonella ratti</name>
    <dbReference type="NCBI Taxonomy" id="103892"/>
    <lineage>
        <taxon>Bacteria</taxon>
        <taxon>Bacillati</taxon>
        <taxon>Bacillota</taxon>
        <taxon>Negativicutes</taxon>
        <taxon>Veillonellales</taxon>
        <taxon>Veillonellaceae</taxon>
        <taxon>Veillonella</taxon>
    </lineage>
</organism>
<dbReference type="NCBIfam" id="TIGR02087">
    <property type="entry name" value="LEUD_arch"/>
    <property type="match status" value="1"/>
</dbReference>
<name>A0A6N2ZLD3_9FIRM</name>
<dbReference type="GO" id="GO:0009098">
    <property type="term" value="P:L-leucine biosynthetic process"/>
    <property type="evidence" value="ECO:0007669"/>
    <property type="project" value="UniProtKB-UniRule"/>
</dbReference>
<accession>A0A6N2ZLD3</accession>
<evidence type="ECO:0000259" key="8">
    <source>
        <dbReference type="Pfam" id="PF00694"/>
    </source>
</evidence>
<comment type="pathway">
    <text evidence="2 7">Amino-acid biosynthesis; L-leucine biosynthesis; L-leucine from 3-methyl-2-oxobutanoate: step 2/4.</text>
</comment>
<dbReference type="PANTHER" id="PTHR43345">
    <property type="entry name" value="3-ISOPROPYLMALATE DEHYDRATASE SMALL SUBUNIT 2-RELATED-RELATED"/>
    <property type="match status" value="1"/>
</dbReference>
<dbReference type="InterPro" id="IPR000573">
    <property type="entry name" value="AconitaseA/IPMdHydase_ssu_swvl"/>
</dbReference>
<dbReference type="Pfam" id="PF00694">
    <property type="entry name" value="Aconitase_C"/>
    <property type="match status" value="1"/>
</dbReference>
<dbReference type="InterPro" id="IPR011827">
    <property type="entry name" value="LeuD_type2/HacB/DmdB"/>
</dbReference>
<proteinExistence type="inferred from homology"/>
<dbReference type="EMBL" id="CACRUX010000015">
    <property type="protein sequence ID" value="VYT78847.1"/>
    <property type="molecule type" value="Genomic_DNA"/>
</dbReference>
<feature type="domain" description="Aconitase A/isopropylmalate dehydratase small subunit swivel" evidence="8">
    <location>
        <begin position="56"/>
        <end position="102"/>
    </location>
</feature>
<dbReference type="InterPro" id="IPR050075">
    <property type="entry name" value="LeuD"/>
</dbReference>
<dbReference type="Gene3D" id="3.20.19.10">
    <property type="entry name" value="Aconitase, domain 4"/>
    <property type="match status" value="1"/>
</dbReference>
<evidence type="ECO:0000256" key="2">
    <source>
        <dbReference type="ARBA" id="ARBA00004729"/>
    </source>
</evidence>
<comment type="function">
    <text evidence="7">Catalyzes the isomerization between 2-isopropylmalate and 3-isopropylmalate, via the formation of 2-isopropylmaleate.</text>
</comment>
<dbReference type="InterPro" id="IPR015928">
    <property type="entry name" value="Aconitase/3IPM_dehydase_swvl"/>
</dbReference>
<evidence type="ECO:0000256" key="1">
    <source>
        <dbReference type="ARBA" id="ARBA00000491"/>
    </source>
</evidence>
<dbReference type="PANTHER" id="PTHR43345:SF9">
    <property type="entry name" value="3-ISOPROPYLMALATE DEHYDRATASE SMALL SUBUNIT"/>
    <property type="match status" value="1"/>
</dbReference>
<comment type="subunit">
    <text evidence="7">Heterodimer of LeuC and LeuD.</text>
</comment>
<gene>
    <name evidence="9" type="primary">DmdB_2</name>
    <name evidence="7" type="synonym">leuD</name>
    <name evidence="9" type="ORF">VRLFYP33_00535</name>
</gene>
<dbReference type="RefSeq" id="WP_156704155.1">
    <property type="nucleotide sequence ID" value="NZ_CACRUX010000015.1"/>
</dbReference>
<keyword evidence="4 7" id="KW-0028">Amino-acid biosynthesis</keyword>
<keyword evidence="5 7" id="KW-0456">Lyase</keyword>
<dbReference type="SUPFAM" id="SSF52016">
    <property type="entry name" value="LeuD/IlvD-like"/>
    <property type="match status" value="1"/>
</dbReference>